<evidence type="ECO:0000313" key="3">
    <source>
        <dbReference type="EMBL" id="EFQ23086.1"/>
    </source>
</evidence>
<evidence type="ECO:0000256" key="1">
    <source>
        <dbReference type="SAM" id="SignalP"/>
    </source>
</evidence>
<name>E3CUC7_9BACT</name>
<dbReference type="eggNOG" id="COG2998">
    <property type="taxonomic scope" value="Bacteria"/>
</dbReference>
<dbReference type="HOGENOM" id="CLU_061511_0_0_0"/>
<dbReference type="PANTHER" id="PTHR37945:SF1">
    <property type="entry name" value="EXTRACELLULAR TUNGSTATE BINDING PROTEIN"/>
    <property type="match status" value="1"/>
</dbReference>
<dbReference type="Pfam" id="PF12849">
    <property type="entry name" value="PBP_like_2"/>
    <property type="match status" value="1"/>
</dbReference>
<evidence type="ECO:0000313" key="4">
    <source>
        <dbReference type="Proteomes" id="UP000005096"/>
    </source>
</evidence>
<dbReference type="SUPFAM" id="SSF53850">
    <property type="entry name" value="Periplasmic binding protein-like II"/>
    <property type="match status" value="1"/>
</dbReference>
<gene>
    <name evidence="3" type="ORF">Apau_0657</name>
</gene>
<dbReference type="PaxDb" id="584708-Apau_0657"/>
<dbReference type="InterPro" id="IPR024370">
    <property type="entry name" value="PBP_domain"/>
</dbReference>
<dbReference type="AlphaFoldDB" id="E3CUC7"/>
<evidence type="ECO:0000259" key="2">
    <source>
        <dbReference type="Pfam" id="PF12849"/>
    </source>
</evidence>
<keyword evidence="1" id="KW-0732">Signal</keyword>
<feature type="chain" id="PRO_5003168088" evidence="1">
    <location>
        <begin position="30"/>
        <end position="284"/>
    </location>
</feature>
<accession>E3CUC7</accession>
<dbReference type="Proteomes" id="UP000005096">
    <property type="component" value="Chromosome"/>
</dbReference>
<organism evidence="3 4">
    <name type="scientific">Aminomonas paucivorans DSM 12260</name>
    <dbReference type="NCBI Taxonomy" id="584708"/>
    <lineage>
        <taxon>Bacteria</taxon>
        <taxon>Thermotogati</taxon>
        <taxon>Synergistota</taxon>
        <taxon>Synergistia</taxon>
        <taxon>Synergistales</taxon>
        <taxon>Synergistaceae</taxon>
        <taxon>Aminomonas</taxon>
    </lineage>
</organism>
<feature type="signal peptide" evidence="1">
    <location>
        <begin position="1"/>
        <end position="29"/>
    </location>
</feature>
<dbReference type="Gene3D" id="3.40.190.10">
    <property type="entry name" value="Periplasmic binding protein-like II"/>
    <property type="match status" value="2"/>
</dbReference>
<feature type="domain" description="PBP" evidence="2">
    <location>
        <begin position="47"/>
        <end position="255"/>
    </location>
</feature>
<proteinExistence type="predicted"/>
<dbReference type="PANTHER" id="PTHR37945">
    <property type="entry name" value="EXTRACELLULAR TUNGSTATE BINDING PROTEIN"/>
    <property type="match status" value="1"/>
</dbReference>
<dbReference type="STRING" id="584708.Apau_0657"/>
<dbReference type="RefSeq" id="WP_006300245.1">
    <property type="nucleotide sequence ID" value="NZ_CM001022.1"/>
</dbReference>
<reference evidence="3 4" key="1">
    <citation type="journal article" date="2010" name="Stand. Genomic Sci.">
        <title>Non-contiguous finished genome sequence of Aminomonas paucivorans type strain (GLU-3).</title>
        <authorList>
            <person name="Pitluck S."/>
            <person name="Yasawong M."/>
            <person name="Held B."/>
            <person name="Lapidus A."/>
            <person name="Nolan M."/>
            <person name="Copeland A."/>
            <person name="Lucas S."/>
            <person name="Del Rio T.G."/>
            <person name="Tice H."/>
            <person name="Cheng J.F."/>
            <person name="Chertkov O."/>
            <person name="Goodwin L."/>
            <person name="Tapia R."/>
            <person name="Han C."/>
            <person name="Liolios K."/>
            <person name="Ivanova N."/>
            <person name="Mavromatis K."/>
            <person name="Ovchinnikova G."/>
            <person name="Pati A."/>
            <person name="Chen A."/>
            <person name="Palaniappan K."/>
            <person name="Land M."/>
            <person name="Hauser L."/>
            <person name="Chang Y.J."/>
            <person name="Jeffries C.D."/>
            <person name="Pukall R."/>
            <person name="Spring S."/>
            <person name="Rohde M."/>
            <person name="Sikorski J."/>
            <person name="Goker M."/>
            <person name="Woyke T."/>
            <person name="Bristow J."/>
            <person name="Eisen J.A."/>
            <person name="Markowitz V."/>
            <person name="Hugenholtz P."/>
            <person name="Kyrpides N.C."/>
            <person name="Klenk H.P."/>
        </authorList>
    </citation>
    <scope>NUCLEOTIDE SEQUENCE [LARGE SCALE GENOMIC DNA]</scope>
    <source>
        <strain evidence="3 4">DSM 12260</strain>
    </source>
</reference>
<sequence length="284" mass="30914">MKTKICKRFALPFLGIAVLSLLAAFPALAGEVKMSSTIGPIDAGIVPALVQAYEKKTGDRVVFEGAGTGATLEKAKTGNFDLVMVHARKLEDQFVKEGFGVDRRDVMFNDFVILGPAEDPAGIKGMKDAAGAFKKLATSGVVFFTRGDNSGTHVKEMEVWAKSGVNPQWENYTTFSLGKLGNKATTAFANKRKAYLLMDRATVLTMGKENKLAILVEGDPILRNEIAVIAVNPSRFPKVNAAGAKAFMDWLVSDEAQTLIKDFGVEKYKQPLFFPNSDSWKKSH</sequence>
<dbReference type="EMBL" id="CM001022">
    <property type="protein sequence ID" value="EFQ23086.1"/>
    <property type="molecule type" value="Genomic_DNA"/>
</dbReference>
<protein>
    <submittedName>
        <fullName evidence="3">Extracellular solute-binding protein family 1</fullName>
    </submittedName>
</protein>
<keyword evidence="4" id="KW-1185">Reference proteome</keyword>
<dbReference type="OrthoDB" id="186379at2"/>
<dbReference type="InterPro" id="IPR052738">
    <property type="entry name" value="ABC-Tungstate_binding"/>
</dbReference>